<evidence type="ECO:0000256" key="1">
    <source>
        <dbReference type="SAM" id="SignalP"/>
    </source>
</evidence>
<name>A0AAU3GZI5_9ACTN</name>
<gene>
    <name evidence="2" type="ORF">OG626_27345</name>
</gene>
<reference evidence="2" key="1">
    <citation type="submission" date="2022-10" db="EMBL/GenBank/DDBJ databases">
        <title>The complete genomes of actinobacterial strains from the NBC collection.</title>
        <authorList>
            <person name="Joergensen T.S."/>
            <person name="Alvarez Arevalo M."/>
            <person name="Sterndorff E.B."/>
            <person name="Faurdal D."/>
            <person name="Vuksanovic O."/>
            <person name="Mourched A.-S."/>
            <person name="Charusanti P."/>
            <person name="Shaw S."/>
            <person name="Blin K."/>
            <person name="Weber T."/>
        </authorList>
    </citation>
    <scope>NUCLEOTIDE SEQUENCE</scope>
    <source>
        <strain evidence="2">NBC_01401</strain>
    </source>
</reference>
<feature type="signal peptide" evidence="1">
    <location>
        <begin position="1"/>
        <end position="33"/>
    </location>
</feature>
<sequence>MAVRTQDARRERTRRRSTAGAVLATLLLAPACAGPRDSAGGLTAREVGVTLDRRATAVMEHDTDAYLAALDPRAASFRAAQRTELHNLADVPLESWAYKVKDVSAKGEGKVTAEVELRYRIKGYDKAPMSSSRTVELVRRGEGRTWYIAADRAADGAPGQLWQQGDVEVVRGTSSLVLGVGRRKAELREIADTADRAVPAVAGTWTEPWAERVVVLVPESVEDMAGLLGSPAASYRDIAAVTTGEVGGGGGRAPADRVIVNPQAYALLGDFGQRVVLTHETTHVATRAYTSPATPVWLSEGFADWTAYRKESRTAPEIAPELADAVRGGDLPAGLPTDEDFGFGEDPAKLSRAYEGAWLACEMIARDWGDEQLIAFYKAVGSSAGRDGAVEQAMHTVLGTTPQDFTARWREYLSDRLG</sequence>
<protein>
    <recommendedName>
        <fullName evidence="3">Lipoprotein</fullName>
    </recommendedName>
</protein>
<evidence type="ECO:0008006" key="3">
    <source>
        <dbReference type="Google" id="ProtNLM"/>
    </source>
</evidence>
<evidence type="ECO:0000313" key="2">
    <source>
        <dbReference type="EMBL" id="WTY98345.1"/>
    </source>
</evidence>
<dbReference type="EMBL" id="CP109535">
    <property type="protein sequence ID" value="WTY98345.1"/>
    <property type="molecule type" value="Genomic_DNA"/>
</dbReference>
<proteinExistence type="predicted"/>
<keyword evidence="1" id="KW-0732">Signal</keyword>
<accession>A0AAU3GZI5</accession>
<dbReference type="AlphaFoldDB" id="A0AAU3GZI5"/>
<feature type="chain" id="PRO_5043827691" description="Lipoprotein" evidence="1">
    <location>
        <begin position="34"/>
        <end position="418"/>
    </location>
</feature>
<organism evidence="2">
    <name type="scientific">Streptomyces sp. NBC_01401</name>
    <dbReference type="NCBI Taxonomy" id="2903854"/>
    <lineage>
        <taxon>Bacteria</taxon>
        <taxon>Bacillati</taxon>
        <taxon>Actinomycetota</taxon>
        <taxon>Actinomycetes</taxon>
        <taxon>Kitasatosporales</taxon>
        <taxon>Streptomycetaceae</taxon>
        <taxon>Streptomyces</taxon>
    </lineage>
</organism>